<feature type="transmembrane region" description="Helical" evidence="6">
    <location>
        <begin position="116"/>
        <end position="136"/>
    </location>
</feature>
<dbReference type="PANTHER" id="PTHR30250">
    <property type="entry name" value="PST FAMILY PREDICTED COLANIC ACID TRANSPORTER"/>
    <property type="match status" value="1"/>
</dbReference>
<keyword evidence="2" id="KW-1003">Cell membrane</keyword>
<dbReference type="GO" id="GO:0005886">
    <property type="term" value="C:plasma membrane"/>
    <property type="evidence" value="ECO:0007669"/>
    <property type="project" value="UniProtKB-SubCell"/>
</dbReference>
<feature type="transmembrane region" description="Helical" evidence="6">
    <location>
        <begin position="448"/>
        <end position="469"/>
    </location>
</feature>
<dbReference type="RefSeq" id="WP_114002261.1">
    <property type="nucleotide sequence ID" value="NZ_PSQG01000013.1"/>
</dbReference>
<reference evidence="7 8" key="1">
    <citation type="submission" date="2018-02" db="EMBL/GenBank/DDBJ databases">
        <title>Complete genome sequencing of Faecalibacterium prausnitzii strains isolated from the human gut.</title>
        <authorList>
            <person name="Fitzgerald B.C."/>
            <person name="Shkoporov A.N."/>
            <person name="Ross P.R."/>
            <person name="Hill C."/>
        </authorList>
    </citation>
    <scope>NUCLEOTIDE SEQUENCE [LARGE SCALE GENOMIC DNA]</scope>
    <source>
        <strain evidence="7 8">APC942/31-1</strain>
    </source>
</reference>
<evidence type="ECO:0000313" key="8">
    <source>
        <dbReference type="Proteomes" id="UP000253208"/>
    </source>
</evidence>
<comment type="subcellular location">
    <subcellularLocation>
        <location evidence="1">Cell membrane</location>
        <topology evidence="1">Multi-pass membrane protein</topology>
    </subcellularLocation>
</comment>
<dbReference type="Proteomes" id="UP000253208">
    <property type="component" value="Unassembled WGS sequence"/>
</dbReference>
<keyword evidence="5 6" id="KW-0472">Membrane</keyword>
<dbReference type="PANTHER" id="PTHR30250:SF11">
    <property type="entry name" value="O-ANTIGEN TRANSPORTER-RELATED"/>
    <property type="match status" value="1"/>
</dbReference>
<dbReference type="EMBL" id="PSQG01000013">
    <property type="protein sequence ID" value="RCH43538.1"/>
    <property type="molecule type" value="Genomic_DNA"/>
</dbReference>
<keyword evidence="4 6" id="KW-1133">Transmembrane helix</keyword>
<name>A0A367FZ36_9FIRM</name>
<evidence type="ECO:0000256" key="3">
    <source>
        <dbReference type="ARBA" id="ARBA00022692"/>
    </source>
</evidence>
<gene>
    <name evidence="7" type="ORF">C4886_10170</name>
</gene>
<organism evidence="7 8">
    <name type="scientific">Blautia obeum</name>
    <dbReference type="NCBI Taxonomy" id="40520"/>
    <lineage>
        <taxon>Bacteria</taxon>
        <taxon>Bacillati</taxon>
        <taxon>Bacillota</taxon>
        <taxon>Clostridia</taxon>
        <taxon>Lachnospirales</taxon>
        <taxon>Lachnospiraceae</taxon>
        <taxon>Blautia</taxon>
    </lineage>
</organism>
<accession>A0A367FZ36</accession>
<dbReference type="InterPro" id="IPR050833">
    <property type="entry name" value="Poly_Biosynth_Transport"/>
</dbReference>
<feature type="transmembrane region" description="Helical" evidence="6">
    <location>
        <begin position="211"/>
        <end position="230"/>
    </location>
</feature>
<proteinExistence type="predicted"/>
<evidence type="ECO:0000256" key="2">
    <source>
        <dbReference type="ARBA" id="ARBA00022475"/>
    </source>
</evidence>
<feature type="transmembrane region" description="Helical" evidence="6">
    <location>
        <begin position="424"/>
        <end position="442"/>
    </location>
</feature>
<feature type="transmembrane region" description="Helical" evidence="6">
    <location>
        <begin position="148"/>
        <end position="165"/>
    </location>
</feature>
<feature type="transmembrane region" description="Helical" evidence="6">
    <location>
        <begin position="288"/>
        <end position="308"/>
    </location>
</feature>
<feature type="transmembrane region" description="Helical" evidence="6">
    <location>
        <begin position="384"/>
        <end position="403"/>
    </location>
</feature>
<evidence type="ECO:0000256" key="6">
    <source>
        <dbReference type="SAM" id="Phobius"/>
    </source>
</evidence>
<feature type="transmembrane region" description="Helical" evidence="6">
    <location>
        <begin position="44"/>
        <end position="66"/>
    </location>
</feature>
<evidence type="ECO:0000256" key="5">
    <source>
        <dbReference type="ARBA" id="ARBA00023136"/>
    </source>
</evidence>
<feature type="transmembrane region" description="Helical" evidence="6">
    <location>
        <begin position="328"/>
        <end position="351"/>
    </location>
</feature>
<dbReference type="Pfam" id="PF01943">
    <property type="entry name" value="Polysacc_synt"/>
    <property type="match status" value="1"/>
</dbReference>
<feature type="transmembrane region" description="Helical" evidence="6">
    <location>
        <begin position="12"/>
        <end position="32"/>
    </location>
</feature>
<feature type="transmembrane region" description="Helical" evidence="6">
    <location>
        <begin position="358"/>
        <end position="378"/>
    </location>
</feature>
<evidence type="ECO:0000313" key="7">
    <source>
        <dbReference type="EMBL" id="RCH43538.1"/>
    </source>
</evidence>
<feature type="transmembrane region" description="Helical" evidence="6">
    <location>
        <begin position="87"/>
        <end position="110"/>
    </location>
</feature>
<dbReference type="AlphaFoldDB" id="A0A367FZ36"/>
<feature type="transmembrane region" description="Helical" evidence="6">
    <location>
        <begin position="256"/>
        <end position="276"/>
    </location>
</feature>
<protein>
    <submittedName>
        <fullName evidence="7">Flippase</fullName>
    </submittedName>
</protein>
<evidence type="ECO:0000256" key="4">
    <source>
        <dbReference type="ARBA" id="ARBA00022989"/>
    </source>
</evidence>
<comment type="caution">
    <text evidence="7">The sequence shown here is derived from an EMBL/GenBank/DDBJ whole genome shotgun (WGS) entry which is preliminary data.</text>
</comment>
<feature type="transmembrane region" description="Helical" evidence="6">
    <location>
        <begin position="171"/>
        <end position="191"/>
    </location>
</feature>
<keyword evidence="3 6" id="KW-0812">Transmembrane</keyword>
<sequence>MRKVHSIKYNFIMNCILKVSAFIFPLITFPYVSRVLGAAGNGQVSFASSLVSYFSMIATLGIPTYGVRICAQCRDDKEKLSKTVQELLFISIFMTLLAYSVLLIATFNVPKLLERRTIICISSISIGLTAVGMEWFYQAIEEYGYITYRNLLFKIISVVLMFLCVRDKEDYILFASVNVVGTVGSNILNLIRIRKYIYLKRFSHYNIRRHLKPIIVFFLFSVATMIYTSLDTVMLGFMSNDIQVGYYNAATKMKNILVSLVTSLGVVLLPRASYYIENNFENDFIRVIKKAFQFVIASAIPISIFFMIEAKDTILFLAGKEYRNAIPSMIIIIPTVFFIGLSNIIGMQIFIPIGLEKLTVFSTFVGALIDLLLNSILIPIYGAAGAAIGTVIAEFGVLVVQIFQAIYMKKIRYIKIDWKDTIKVLTLSIIASVVLKVFHSTFKIDSYFFSLLCSCGIYFGIYIIGCVVLRENIVNEYMIKYMKVKRK</sequence>
<evidence type="ECO:0000256" key="1">
    <source>
        <dbReference type="ARBA" id="ARBA00004651"/>
    </source>
</evidence>
<dbReference type="InterPro" id="IPR002797">
    <property type="entry name" value="Polysacc_synth"/>
</dbReference>
<dbReference type="CDD" id="cd13128">
    <property type="entry name" value="MATE_Wzx_like"/>
    <property type="match status" value="1"/>
</dbReference>